<keyword evidence="1" id="KW-0732">Signal</keyword>
<feature type="domain" description="Phytase-like" evidence="2">
    <location>
        <begin position="41"/>
        <end position="281"/>
    </location>
</feature>
<evidence type="ECO:0000259" key="2">
    <source>
        <dbReference type="Pfam" id="PF13449"/>
    </source>
</evidence>
<proteinExistence type="predicted"/>
<reference evidence="3 4" key="1">
    <citation type="submission" date="2018-04" db="EMBL/GenBank/DDBJ databases">
        <title>Genomic Encyclopedia of Type Strains, Phase III (KMG-III): the genomes of soil and plant-associated and newly described type strains.</title>
        <authorList>
            <person name="Whitman W."/>
        </authorList>
    </citation>
    <scope>NUCLEOTIDE SEQUENCE [LARGE SCALE GENOMIC DNA]</scope>
    <source>
        <strain evidence="3 4">JA192</strain>
    </source>
</reference>
<dbReference type="Proteomes" id="UP000240800">
    <property type="component" value="Unassembled WGS sequence"/>
</dbReference>
<dbReference type="Pfam" id="PF13449">
    <property type="entry name" value="Phytase-like"/>
    <property type="match status" value="1"/>
</dbReference>
<evidence type="ECO:0000256" key="1">
    <source>
        <dbReference type="SAM" id="SignalP"/>
    </source>
</evidence>
<keyword evidence="4" id="KW-1185">Reference proteome</keyword>
<name>A0ABX5J5T2_9RHOB</name>
<evidence type="ECO:0000313" key="4">
    <source>
        <dbReference type="Proteomes" id="UP000240800"/>
    </source>
</evidence>
<evidence type="ECO:0000313" key="3">
    <source>
        <dbReference type="EMBL" id="PTM77534.1"/>
    </source>
</evidence>
<dbReference type="InterPro" id="IPR014567">
    <property type="entry name" value="UCP031900"/>
</dbReference>
<protein>
    <recommendedName>
        <fullName evidence="2">Phytase-like domain-containing protein</fullName>
    </recommendedName>
</protein>
<gene>
    <name evidence="3" type="ORF">C8J29_10550</name>
</gene>
<feature type="chain" id="PRO_5045619083" description="Phytase-like domain-containing protein" evidence="1">
    <location>
        <begin position="24"/>
        <end position="304"/>
    </location>
</feature>
<dbReference type="RefSeq" id="WP_069331532.1">
    <property type="nucleotide sequence ID" value="NZ_MABH01000112.1"/>
</dbReference>
<comment type="caution">
    <text evidence="3">The sequence shown here is derived from an EMBL/GenBank/DDBJ whole genome shotgun (WGS) entry which is preliminary data.</text>
</comment>
<sequence length="304" mass="32998">MPRSPRLALIAGLVLGLALGGSADTPGDGVTRFVWTVEDPLFGGLSALEMSEDGRSVTVLSDRGAWTRGRVIRDAQGHILDIRTEPMRLLRGRGAEPLARRRNDSEGLALAPDGTAHVSFEGAARVLRYPDLSGPAENLPVHPDFALMQRNSALEALAIDAGGAIYTLPERSGSATRPFPVYRYRNGVWSQLFAVPRRGSFLIVGADFGPDGRLYLLERRFRGILGFASRVRRFTLGPEGIAAEETVFETRSGRFGNLEGISVWRAPGGGTVLSLVADDNFLFLLRTELVEVHLPRLTGGPLRE</sequence>
<dbReference type="InterPro" id="IPR027372">
    <property type="entry name" value="Phytase-like_dom"/>
</dbReference>
<accession>A0ABX5J5T2</accession>
<feature type="signal peptide" evidence="1">
    <location>
        <begin position="1"/>
        <end position="23"/>
    </location>
</feature>
<dbReference type="SUPFAM" id="SSF101898">
    <property type="entry name" value="NHL repeat"/>
    <property type="match status" value="1"/>
</dbReference>
<dbReference type="PIRSF" id="PIRSF031900">
    <property type="entry name" value="UCP031900"/>
    <property type="match status" value="1"/>
</dbReference>
<organism evidence="3 4">
    <name type="scientific">Cereibacter johrii</name>
    <dbReference type="NCBI Taxonomy" id="445629"/>
    <lineage>
        <taxon>Bacteria</taxon>
        <taxon>Pseudomonadati</taxon>
        <taxon>Pseudomonadota</taxon>
        <taxon>Alphaproteobacteria</taxon>
        <taxon>Rhodobacterales</taxon>
        <taxon>Paracoccaceae</taxon>
        <taxon>Cereibacter</taxon>
    </lineage>
</organism>
<dbReference type="EMBL" id="PZZW01000005">
    <property type="protein sequence ID" value="PTM77534.1"/>
    <property type="molecule type" value="Genomic_DNA"/>
</dbReference>